<dbReference type="InterPro" id="IPR036236">
    <property type="entry name" value="Znf_C2H2_sf"/>
</dbReference>
<keyword evidence="3" id="KW-0479">Metal-binding</keyword>
<evidence type="ECO:0000256" key="1">
    <source>
        <dbReference type="ARBA" id="ARBA00004123"/>
    </source>
</evidence>
<dbReference type="Gene3D" id="3.30.160.60">
    <property type="entry name" value="Classic Zinc Finger"/>
    <property type="match status" value="5"/>
</dbReference>
<feature type="compositionally biased region" description="Low complexity" evidence="11">
    <location>
        <begin position="126"/>
        <end position="138"/>
    </location>
</feature>
<dbReference type="Proteomes" id="UP001153620">
    <property type="component" value="Chromosome 4"/>
</dbReference>
<evidence type="ECO:0000313" key="14">
    <source>
        <dbReference type="Proteomes" id="UP001153620"/>
    </source>
</evidence>
<feature type="compositionally biased region" description="Low complexity" evidence="11">
    <location>
        <begin position="168"/>
        <end position="186"/>
    </location>
</feature>
<dbReference type="GO" id="GO:0003677">
    <property type="term" value="F:DNA binding"/>
    <property type="evidence" value="ECO:0007669"/>
    <property type="project" value="UniProtKB-KW"/>
</dbReference>
<feature type="region of interest" description="Disordered" evidence="11">
    <location>
        <begin position="91"/>
        <end position="140"/>
    </location>
</feature>
<keyword evidence="8" id="KW-0238">DNA-binding</keyword>
<dbReference type="FunFam" id="3.30.160.60:FF:001480">
    <property type="entry name" value="Si:cabz01071911.3"/>
    <property type="match status" value="1"/>
</dbReference>
<feature type="domain" description="C2H2-type" evidence="12">
    <location>
        <begin position="211"/>
        <end position="231"/>
    </location>
</feature>
<accession>A0A9N9SBC7</accession>
<evidence type="ECO:0000256" key="11">
    <source>
        <dbReference type="SAM" id="MobiDB-lite"/>
    </source>
</evidence>
<dbReference type="PROSITE" id="PS00028">
    <property type="entry name" value="ZINC_FINGER_C2H2_1"/>
    <property type="match status" value="4"/>
</dbReference>
<dbReference type="PANTHER" id="PTHR16515">
    <property type="entry name" value="PR DOMAIN ZINC FINGER PROTEIN"/>
    <property type="match status" value="1"/>
</dbReference>
<keyword evidence="9" id="KW-0804">Transcription</keyword>
<dbReference type="OrthoDB" id="654211at2759"/>
<dbReference type="InterPro" id="IPR013087">
    <property type="entry name" value="Znf_C2H2_type"/>
</dbReference>
<dbReference type="GO" id="GO:0010468">
    <property type="term" value="P:regulation of gene expression"/>
    <property type="evidence" value="ECO:0007669"/>
    <property type="project" value="TreeGrafter"/>
</dbReference>
<comment type="subcellular location">
    <subcellularLocation>
        <location evidence="1">Nucleus</location>
    </subcellularLocation>
</comment>
<dbReference type="SUPFAM" id="SSF57667">
    <property type="entry name" value="beta-beta-alpha zinc fingers"/>
    <property type="match status" value="3"/>
</dbReference>
<feature type="domain" description="C2H2-type" evidence="12">
    <location>
        <begin position="267"/>
        <end position="287"/>
    </location>
</feature>
<keyword evidence="14" id="KW-1185">Reference proteome</keyword>
<feature type="compositionally biased region" description="Polar residues" evidence="11">
    <location>
        <begin position="1"/>
        <end position="12"/>
    </location>
</feature>
<evidence type="ECO:0000256" key="2">
    <source>
        <dbReference type="ARBA" id="ARBA00006991"/>
    </source>
</evidence>
<evidence type="ECO:0000256" key="10">
    <source>
        <dbReference type="ARBA" id="ARBA00023242"/>
    </source>
</evidence>
<evidence type="ECO:0000256" key="3">
    <source>
        <dbReference type="ARBA" id="ARBA00022723"/>
    </source>
</evidence>
<keyword evidence="5" id="KW-0863">Zinc-finger</keyword>
<organism evidence="13 14">
    <name type="scientific">Chironomus riparius</name>
    <dbReference type="NCBI Taxonomy" id="315576"/>
    <lineage>
        <taxon>Eukaryota</taxon>
        <taxon>Metazoa</taxon>
        <taxon>Ecdysozoa</taxon>
        <taxon>Arthropoda</taxon>
        <taxon>Hexapoda</taxon>
        <taxon>Insecta</taxon>
        <taxon>Pterygota</taxon>
        <taxon>Neoptera</taxon>
        <taxon>Endopterygota</taxon>
        <taxon>Diptera</taxon>
        <taxon>Nematocera</taxon>
        <taxon>Chironomoidea</taxon>
        <taxon>Chironomidae</taxon>
        <taxon>Chironominae</taxon>
        <taxon>Chironomus</taxon>
    </lineage>
</organism>
<reference evidence="13" key="2">
    <citation type="submission" date="2022-10" db="EMBL/GenBank/DDBJ databases">
        <authorList>
            <consortium name="ENA_rothamsted_submissions"/>
            <consortium name="culmorum"/>
            <person name="King R."/>
        </authorList>
    </citation>
    <scope>NUCLEOTIDE SEQUENCE</scope>
</reference>
<dbReference type="FunFam" id="3.30.160.60:FF:002373">
    <property type="entry name" value="Protein krueppel"/>
    <property type="match status" value="1"/>
</dbReference>
<name>A0A9N9SBC7_9DIPT</name>
<reference evidence="13" key="1">
    <citation type="submission" date="2022-01" db="EMBL/GenBank/DDBJ databases">
        <authorList>
            <person name="King R."/>
        </authorList>
    </citation>
    <scope>NUCLEOTIDE SEQUENCE</scope>
</reference>
<dbReference type="FunFam" id="3.30.160.60:FF:000831">
    <property type="entry name" value="Zinc finger and BTB domain-containing protein 17"/>
    <property type="match status" value="1"/>
</dbReference>
<dbReference type="Pfam" id="PF00096">
    <property type="entry name" value="zf-C2H2"/>
    <property type="match status" value="4"/>
</dbReference>
<evidence type="ECO:0000313" key="13">
    <source>
        <dbReference type="EMBL" id="CAG9812292.1"/>
    </source>
</evidence>
<gene>
    <name evidence="13" type="ORF">CHIRRI_LOCUS15097</name>
</gene>
<feature type="domain" description="C2H2-type" evidence="12">
    <location>
        <begin position="239"/>
        <end position="259"/>
    </location>
</feature>
<keyword evidence="10" id="KW-0539">Nucleus</keyword>
<evidence type="ECO:0000256" key="5">
    <source>
        <dbReference type="ARBA" id="ARBA00022771"/>
    </source>
</evidence>
<evidence type="ECO:0000256" key="7">
    <source>
        <dbReference type="ARBA" id="ARBA00023015"/>
    </source>
</evidence>
<dbReference type="FunFam" id="3.30.160.60:FF:000624">
    <property type="entry name" value="zinc finger protein 697"/>
    <property type="match status" value="1"/>
</dbReference>
<feature type="region of interest" description="Disordered" evidence="11">
    <location>
        <begin position="154"/>
        <end position="188"/>
    </location>
</feature>
<keyword evidence="7" id="KW-0805">Transcription regulation</keyword>
<dbReference type="InterPro" id="IPR050331">
    <property type="entry name" value="Zinc_finger"/>
</dbReference>
<feature type="domain" description="C2H2-type" evidence="12">
    <location>
        <begin position="295"/>
        <end position="315"/>
    </location>
</feature>
<dbReference type="AlphaFoldDB" id="A0A9N9SBC7"/>
<evidence type="ECO:0000256" key="4">
    <source>
        <dbReference type="ARBA" id="ARBA00022737"/>
    </source>
</evidence>
<evidence type="ECO:0000256" key="8">
    <source>
        <dbReference type="ARBA" id="ARBA00023125"/>
    </source>
</evidence>
<evidence type="ECO:0000259" key="12">
    <source>
        <dbReference type="PROSITE" id="PS00028"/>
    </source>
</evidence>
<keyword evidence="6" id="KW-0862">Zinc</keyword>
<dbReference type="GO" id="GO:0008270">
    <property type="term" value="F:zinc ion binding"/>
    <property type="evidence" value="ECO:0007669"/>
    <property type="project" value="UniProtKB-KW"/>
</dbReference>
<protein>
    <recommendedName>
        <fullName evidence="12">C2H2-type domain-containing protein</fullName>
    </recommendedName>
</protein>
<dbReference type="PANTHER" id="PTHR16515:SF66">
    <property type="entry name" value="C2H2-TYPE DOMAIN-CONTAINING PROTEIN"/>
    <property type="match status" value="1"/>
</dbReference>
<evidence type="ECO:0000256" key="6">
    <source>
        <dbReference type="ARBA" id="ARBA00022833"/>
    </source>
</evidence>
<dbReference type="EMBL" id="OU895880">
    <property type="protein sequence ID" value="CAG9812292.1"/>
    <property type="molecule type" value="Genomic_DNA"/>
</dbReference>
<comment type="similarity">
    <text evidence="2">Belongs to the krueppel C2H2-type zinc-finger protein family.</text>
</comment>
<dbReference type="SMART" id="SM00355">
    <property type="entry name" value="ZnF_C2H2"/>
    <property type="match status" value="4"/>
</dbReference>
<proteinExistence type="inferred from homology"/>
<feature type="region of interest" description="Disordered" evidence="11">
    <location>
        <begin position="1"/>
        <end position="32"/>
    </location>
</feature>
<sequence length="462" mass="51916">MTSSLLQNSQKTMDLDEAITPPKQTNIKSEPSDDTAANIFACFNSPALSLFAPQLLTNPSAAAAALMASWPIQLRAQLASTMGLPTHTPFFPPGWPMTPPLSHKSGNSPPPTSPLSPINHKKSIKMNNNNNYPNMNNNHIVSTTSDLMNIKKSNKRKQNDDKNDHTVPGSISPPTSSSSPQSNNSIDLNCNIGSATTTTARDPTKEKIFTCKICNRSFGYKHVLQNHERTHSGEKPFSCNVCQKRFTRDHHLKTHMRLHTGEKPYSCSHCDRQFVQVANLRRHLRVHTGERPYTCEICNSRFSDSNQLKAHMLIHNGEKPFECEKCLGKFRRRHHLMHHKCGSSSISDQKSINSEEDLELSRNYQNLLKSPSQDEMPINLANADGKLMSNFMKKFNESQARNLMLPMPQINFIQTDLPEQTEPEDLSMHSPKSPVTMDELEDLDDAATLYLKLQHKKKAVGL</sequence>
<keyword evidence="4" id="KW-0677">Repeat</keyword>
<evidence type="ECO:0000256" key="9">
    <source>
        <dbReference type="ARBA" id="ARBA00023163"/>
    </source>
</evidence>
<dbReference type="GO" id="GO:0005634">
    <property type="term" value="C:nucleus"/>
    <property type="evidence" value="ECO:0007669"/>
    <property type="project" value="UniProtKB-SubCell"/>
</dbReference>